<evidence type="ECO:0000256" key="8">
    <source>
        <dbReference type="SAM" id="Phobius"/>
    </source>
</evidence>
<dbReference type="Proteomes" id="UP001515100">
    <property type="component" value="Unassembled WGS sequence"/>
</dbReference>
<dbReference type="InterPro" id="IPR027359">
    <property type="entry name" value="Volt_channel_dom_sf"/>
</dbReference>
<feature type="domain" description="Potassium channel" evidence="9">
    <location>
        <begin position="129"/>
        <end position="201"/>
    </location>
</feature>
<dbReference type="GO" id="GO:0005249">
    <property type="term" value="F:voltage-gated potassium channel activity"/>
    <property type="evidence" value="ECO:0007669"/>
    <property type="project" value="InterPro"/>
</dbReference>
<keyword evidence="11" id="KW-1185">Reference proteome</keyword>
<dbReference type="Pfam" id="PF07885">
    <property type="entry name" value="Ion_trans_2"/>
    <property type="match status" value="1"/>
</dbReference>
<dbReference type="AlphaFoldDB" id="A0A641AN61"/>
<evidence type="ECO:0000256" key="4">
    <source>
        <dbReference type="ARBA" id="ARBA00022989"/>
    </source>
</evidence>
<proteinExistence type="predicted"/>
<organism evidence="10 11">
    <name type="scientific">Aeromicrobium fastidiosum</name>
    <dbReference type="NCBI Taxonomy" id="52699"/>
    <lineage>
        <taxon>Bacteria</taxon>
        <taxon>Bacillati</taxon>
        <taxon>Actinomycetota</taxon>
        <taxon>Actinomycetes</taxon>
        <taxon>Propionibacteriales</taxon>
        <taxon>Nocardioidaceae</taxon>
        <taxon>Aeromicrobium</taxon>
    </lineage>
</organism>
<dbReference type="PANTHER" id="PTHR11537:SF254">
    <property type="entry name" value="POTASSIUM VOLTAGE-GATED CHANNEL PROTEIN SHAB"/>
    <property type="match status" value="1"/>
</dbReference>
<feature type="transmembrane region" description="Helical" evidence="8">
    <location>
        <begin position="114"/>
        <end position="133"/>
    </location>
</feature>
<dbReference type="GO" id="GO:0001508">
    <property type="term" value="P:action potential"/>
    <property type="evidence" value="ECO:0007669"/>
    <property type="project" value="TreeGrafter"/>
</dbReference>
<evidence type="ECO:0000256" key="7">
    <source>
        <dbReference type="ARBA" id="ARBA00023303"/>
    </source>
</evidence>
<dbReference type="SUPFAM" id="SSF81324">
    <property type="entry name" value="Voltage-gated potassium channels"/>
    <property type="match status" value="1"/>
</dbReference>
<comment type="caution">
    <text evidence="10">The sequence shown here is derived from an EMBL/GenBank/DDBJ whole genome shotgun (WGS) entry which is preliminary data.</text>
</comment>
<dbReference type="OrthoDB" id="9799090at2"/>
<keyword evidence="4 8" id="KW-1133">Transmembrane helix</keyword>
<keyword evidence="7 10" id="KW-0407">Ion channel</keyword>
<keyword evidence="2" id="KW-0813">Transport</keyword>
<feature type="transmembrane region" description="Helical" evidence="8">
    <location>
        <begin position="145"/>
        <end position="164"/>
    </location>
</feature>
<evidence type="ECO:0000313" key="11">
    <source>
        <dbReference type="Proteomes" id="UP001515100"/>
    </source>
</evidence>
<name>A0A641AN61_9ACTN</name>
<accession>A0A641AN61</accession>
<protein>
    <submittedName>
        <fullName evidence="10">Two pore domain potassium channel family protein</fullName>
    </submittedName>
</protein>
<dbReference type="EMBL" id="SDPP02000003">
    <property type="protein sequence ID" value="KAA1376364.1"/>
    <property type="molecule type" value="Genomic_DNA"/>
</dbReference>
<dbReference type="RefSeq" id="WP_129184325.1">
    <property type="nucleotide sequence ID" value="NZ_JAGIOG010000001.1"/>
</dbReference>
<dbReference type="Gene3D" id="1.20.5.110">
    <property type="match status" value="1"/>
</dbReference>
<evidence type="ECO:0000256" key="5">
    <source>
        <dbReference type="ARBA" id="ARBA00023065"/>
    </source>
</evidence>
<keyword evidence="5" id="KW-0406">Ion transport</keyword>
<evidence type="ECO:0000256" key="2">
    <source>
        <dbReference type="ARBA" id="ARBA00022448"/>
    </source>
</evidence>
<gene>
    <name evidence="10" type="ORF">ESP62_013095</name>
</gene>
<evidence type="ECO:0000313" key="10">
    <source>
        <dbReference type="EMBL" id="KAA1376364.1"/>
    </source>
</evidence>
<evidence type="ECO:0000256" key="6">
    <source>
        <dbReference type="ARBA" id="ARBA00023136"/>
    </source>
</evidence>
<comment type="subcellular location">
    <subcellularLocation>
        <location evidence="1">Membrane</location>
        <topology evidence="1">Multi-pass membrane protein</topology>
    </subcellularLocation>
</comment>
<dbReference type="InterPro" id="IPR013099">
    <property type="entry name" value="K_chnl_dom"/>
</dbReference>
<dbReference type="PANTHER" id="PTHR11537">
    <property type="entry name" value="VOLTAGE-GATED POTASSIUM CHANNEL"/>
    <property type="match status" value="1"/>
</dbReference>
<dbReference type="GO" id="GO:0008076">
    <property type="term" value="C:voltage-gated potassium channel complex"/>
    <property type="evidence" value="ECO:0007669"/>
    <property type="project" value="InterPro"/>
</dbReference>
<reference evidence="10" key="1">
    <citation type="submission" date="2019-09" db="EMBL/GenBank/DDBJ databases">
        <authorList>
            <person name="Li J."/>
        </authorList>
    </citation>
    <scope>NUCLEOTIDE SEQUENCE [LARGE SCALE GENOMIC DNA]</scope>
    <source>
        <strain evidence="10">NRBC 14897</strain>
    </source>
</reference>
<dbReference type="InterPro" id="IPR028325">
    <property type="entry name" value="VG_K_chnl"/>
</dbReference>
<evidence type="ECO:0000256" key="1">
    <source>
        <dbReference type="ARBA" id="ARBA00004141"/>
    </source>
</evidence>
<evidence type="ECO:0000256" key="3">
    <source>
        <dbReference type="ARBA" id="ARBA00022692"/>
    </source>
</evidence>
<evidence type="ECO:0000259" key="9">
    <source>
        <dbReference type="Pfam" id="PF07885"/>
    </source>
</evidence>
<dbReference type="Gene3D" id="1.20.120.350">
    <property type="entry name" value="Voltage-gated potassium channels. Chain C"/>
    <property type="match status" value="1"/>
</dbReference>
<keyword evidence="6 8" id="KW-0472">Membrane</keyword>
<keyword evidence="3 8" id="KW-0812">Transmembrane</keyword>
<feature type="transmembrane region" description="Helical" evidence="8">
    <location>
        <begin position="176"/>
        <end position="201"/>
    </location>
</feature>
<dbReference type="Gene3D" id="1.10.287.70">
    <property type="match status" value="1"/>
</dbReference>
<feature type="transmembrane region" description="Helical" evidence="8">
    <location>
        <begin position="43"/>
        <end position="64"/>
    </location>
</feature>
<sequence>MSRVERWERRSEIPLLLLAVAFLTAYAWPVLDPRLDTGWREFFSIVSWTVWVAFAVDFIARLSLADRRGEYAISHWYDVVLIAVPMLRPLRLLRLLALVRIMDRSASNTLAVRALVYVSGSAVAAVLLGAVAVLDAERDASGANISSFGDAVWWACATVTTIGYGDFYPVSTEGRAVAVVLMVVGIGVVGAITGAVATAMMTRAQHERADS</sequence>